<feature type="domain" description="DUF2229" evidence="1">
    <location>
        <begin position="2"/>
        <end position="212"/>
    </location>
</feature>
<evidence type="ECO:0000313" key="3">
    <source>
        <dbReference type="Proteomes" id="UP000623172"/>
    </source>
</evidence>
<dbReference type="EMBL" id="JACRSR010000001">
    <property type="protein sequence ID" value="MBC8530273.1"/>
    <property type="molecule type" value="Genomic_DNA"/>
</dbReference>
<evidence type="ECO:0000313" key="2">
    <source>
        <dbReference type="EMBL" id="MBC8530273.1"/>
    </source>
</evidence>
<sequence length="332" mass="36809">MRIGLPRALTYYEYGGLAQTFFEMLDQQVVISPPTQEEIMRLGTSLCVDEACLPVKLFHGHAAWLKDRVDAIFLPVIKGVTRHEYMCPKMIGLTDMVRHSIPGLPRIISPLIEISGSLHSVRRTLRELGREFSSDRTRVETAVGMALAEHMSGLEALRAGELPIEGWRPLLEPILRVGVVGHSYTLYDRHVSMDLIRRLTAMNVAVVTPEMLDEGKARQTADELPKKIFWTLPKRQAGAALMMGGDPGIDGIIFVAAYGCGIDAFIGDLCERMIQRKRDLPFMTLTLDEHSGPAGMETRVEAFIDMLERRLGDGGDISPDGDAEHLGQIFAG</sequence>
<dbReference type="AlphaFoldDB" id="A0A926D1Z9"/>
<dbReference type="InterPro" id="IPR051805">
    <property type="entry name" value="Dehydratase_Activator_Redct"/>
</dbReference>
<dbReference type="RefSeq" id="WP_249314162.1">
    <property type="nucleotide sequence ID" value="NZ_JACRSR010000001.1"/>
</dbReference>
<reference evidence="2" key="1">
    <citation type="submission" date="2020-08" db="EMBL/GenBank/DDBJ databases">
        <title>Genome public.</title>
        <authorList>
            <person name="Liu C."/>
            <person name="Sun Q."/>
        </authorList>
    </citation>
    <scope>NUCLEOTIDE SEQUENCE</scope>
    <source>
        <strain evidence="2">NSJ-53</strain>
    </source>
</reference>
<protein>
    <recommendedName>
        <fullName evidence="1">DUF2229 domain-containing protein</fullName>
    </recommendedName>
</protein>
<dbReference type="PANTHER" id="PTHR32329:SF2">
    <property type="entry name" value="BIFUNCTIONAL PROTEIN [INCLUDES 2-HYDROXYACYL-COA DEHYDRATASE (N-TER) AND ITS ACTIVATOR DOMAIN (C_TERM)"/>
    <property type="match status" value="1"/>
</dbReference>
<gene>
    <name evidence="2" type="ORF">H8696_00230</name>
</gene>
<evidence type="ECO:0000259" key="1">
    <source>
        <dbReference type="Pfam" id="PF09989"/>
    </source>
</evidence>
<proteinExistence type="predicted"/>
<dbReference type="Pfam" id="PF09989">
    <property type="entry name" value="DUF2229"/>
    <property type="match status" value="1"/>
</dbReference>
<organism evidence="2 3">
    <name type="scientific">Gehongia tenuis</name>
    <dbReference type="NCBI Taxonomy" id="2763655"/>
    <lineage>
        <taxon>Bacteria</taxon>
        <taxon>Bacillati</taxon>
        <taxon>Bacillota</taxon>
        <taxon>Clostridia</taxon>
        <taxon>Christensenellales</taxon>
        <taxon>Christensenellaceae</taxon>
        <taxon>Gehongia</taxon>
    </lineage>
</organism>
<dbReference type="InterPro" id="IPR018709">
    <property type="entry name" value="CoA_activase_DUF2229"/>
</dbReference>
<dbReference type="Proteomes" id="UP000623172">
    <property type="component" value="Unassembled WGS sequence"/>
</dbReference>
<name>A0A926D1Z9_9FIRM</name>
<keyword evidence="3" id="KW-1185">Reference proteome</keyword>
<dbReference type="PANTHER" id="PTHR32329">
    <property type="entry name" value="BIFUNCTIONAL PROTEIN [INCLUDES 2-HYDROXYACYL-COA DEHYDRATASE (N-TER) AND ITS ACTIVATOR DOMAIN (C_TERM)-RELATED"/>
    <property type="match status" value="1"/>
</dbReference>
<dbReference type="Gene3D" id="3.40.50.11900">
    <property type="match status" value="1"/>
</dbReference>
<comment type="caution">
    <text evidence="2">The sequence shown here is derived from an EMBL/GenBank/DDBJ whole genome shotgun (WGS) entry which is preliminary data.</text>
</comment>
<accession>A0A926D1Z9</accession>